<protein>
    <recommendedName>
        <fullName evidence="3">F-box domain-containing protein</fullName>
    </recommendedName>
</protein>
<dbReference type="InterPro" id="IPR032675">
    <property type="entry name" value="LRR_dom_sf"/>
</dbReference>
<dbReference type="EMBL" id="DF847199">
    <property type="protein sequence ID" value="GAT51412.1"/>
    <property type="molecule type" value="Genomic_DNA"/>
</dbReference>
<evidence type="ECO:0008006" key="3">
    <source>
        <dbReference type="Google" id="ProtNLM"/>
    </source>
</evidence>
<reference evidence="1" key="1">
    <citation type="submission" date="2014-09" db="EMBL/GenBank/DDBJ databases">
        <title>Genome sequence of the luminous mushroom Mycena chlorophos for searching fungal bioluminescence genes.</title>
        <authorList>
            <person name="Tanaka Y."/>
            <person name="Kasuga D."/>
            <person name="Oba Y."/>
            <person name="Hase S."/>
            <person name="Sato K."/>
            <person name="Oba Y."/>
            <person name="Sakakibara Y."/>
        </authorList>
    </citation>
    <scope>NUCLEOTIDE SEQUENCE</scope>
</reference>
<evidence type="ECO:0000313" key="2">
    <source>
        <dbReference type="Proteomes" id="UP000815677"/>
    </source>
</evidence>
<proteinExistence type="predicted"/>
<name>A0ABQ0LLN1_MYCCL</name>
<dbReference type="SUPFAM" id="SSF52047">
    <property type="entry name" value="RNI-like"/>
    <property type="match status" value="1"/>
</dbReference>
<dbReference type="Proteomes" id="UP000815677">
    <property type="component" value="Unassembled WGS sequence"/>
</dbReference>
<sequence>MALPDELISIILEPALKISEESFANNWSKASPFAAYDESTSAYLLVCKSWLRVATPLLYGVVVLRSAAQAQALARALKGNPKLGRFVKKLRVEGGFGLAMHTVLQLSPNITDLFLSLDIYATDKTDGLCKGLPLINPRRLIFFVPDRQVKGNKQITSLFGSLKKSFASWDQLTKLGIPPETGWGPVPGFDDLIASLNRFRRIDCLFVQYWTDAEDLQALLPDCIFHEIHVQVLLRSELDRIRNDPNLAEVVECKPARELAMAQKATASESIAIPSLNPSFVPLVNTIPEIRDLVWSRIIHFVLLSPVKQARVDLLLVCKDFYRLGLPRFYTHTKIEHARDFVRLNKLLETRPSLGGCIRTIAGGFTTIWPPLFQGSLTDNPTREGISAALTSVLSKVPNLVEIKLLASSSSHYSFMRRAISLEWDSFTALVASAGPQLREVSLSMVATAADQAPVELEIPLRRLSGVQKLVWTSRVPVRRASTLERAPLLPSLKHLEVGIVDSSFWELINAYKFPHLRHLTLHDSAPSELFLKSHSITELDIAASMWADSDVPRNILSLCSALVSLNITWSQSSSATGPPPEITLSAGSTADVLEKITFEHNRDFFRGRAAEQSRWAQALVELPLESMPKLGEIRVKGLQWPLTQREIGKCVWIGASEALAESNVSLVDAVGKKWRSRLQTRSGKA</sequence>
<dbReference type="Gene3D" id="3.80.10.10">
    <property type="entry name" value="Ribonuclease Inhibitor"/>
    <property type="match status" value="1"/>
</dbReference>
<accession>A0ABQ0LLN1</accession>
<organism evidence="1 2">
    <name type="scientific">Mycena chlorophos</name>
    <name type="common">Agaric fungus</name>
    <name type="synonym">Agaricus chlorophos</name>
    <dbReference type="NCBI Taxonomy" id="658473"/>
    <lineage>
        <taxon>Eukaryota</taxon>
        <taxon>Fungi</taxon>
        <taxon>Dikarya</taxon>
        <taxon>Basidiomycota</taxon>
        <taxon>Agaricomycotina</taxon>
        <taxon>Agaricomycetes</taxon>
        <taxon>Agaricomycetidae</taxon>
        <taxon>Agaricales</taxon>
        <taxon>Marasmiineae</taxon>
        <taxon>Mycenaceae</taxon>
        <taxon>Mycena</taxon>
    </lineage>
</organism>
<gene>
    <name evidence="1" type="ORF">MCHLO_08556</name>
</gene>
<evidence type="ECO:0000313" key="1">
    <source>
        <dbReference type="EMBL" id="GAT51412.1"/>
    </source>
</evidence>
<keyword evidence="2" id="KW-1185">Reference proteome</keyword>